<evidence type="ECO:0000313" key="2">
    <source>
        <dbReference type="EMBL" id="KAH7120689.1"/>
    </source>
</evidence>
<protein>
    <submittedName>
        <fullName evidence="2">Alpha/Beta hydrolase protein</fullName>
    </submittedName>
</protein>
<name>A0A9P9DKQ2_9HYPO</name>
<dbReference type="AlphaFoldDB" id="A0A9P9DKQ2"/>
<proteinExistence type="predicted"/>
<dbReference type="PANTHER" id="PTHR17630">
    <property type="entry name" value="DIENELACTONE HYDROLASE"/>
    <property type="match status" value="1"/>
</dbReference>
<dbReference type="SUPFAM" id="SSF53474">
    <property type="entry name" value="alpha/beta-Hydrolases"/>
    <property type="match status" value="1"/>
</dbReference>
<dbReference type="GO" id="GO:0016787">
    <property type="term" value="F:hydrolase activity"/>
    <property type="evidence" value="ECO:0007669"/>
    <property type="project" value="UniProtKB-KW"/>
</dbReference>
<sequence length="286" mass="31787">MSCPDCFRGAVSSTQTKGIETTIHGVPTYIAEPENGAIPKGIIVVITDAFGWKFANNRVLCDRYAKRGGFLVYCPDFMNAIGLLDNVMEPAPWFDTLFYKPINAFQWLSIAAPWMITTRLPVTKSRVFSFIQALRTSAPPFPTDNLKIGVAGFCYGGKHTLLLAQDDPSSRVCRHNSQINSKSPEKLVDCAFAAHPSLIEIPRDIEGIATPTSVAIGDEDTFMKLSLVQQMKHVLEAENEGSHEVIVFPGARHGFAVRARPDNEHEMECAEKAEQQAIEWFTRWLV</sequence>
<gene>
    <name evidence="2" type="ORF">EDB81DRAFT_914452</name>
</gene>
<keyword evidence="3" id="KW-1185">Reference proteome</keyword>
<evidence type="ECO:0000313" key="3">
    <source>
        <dbReference type="Proteomes" id="UP000738349"/>
    </source>
</evidence>
<feature type="domain" description="Dienelactone hydrolase" evidence="1">
    <location>
        <begin position="27"/>
        <end position="168"/>
    </location>
</feature>
<organism evidence="2 3">
    <name type="scientific">Dactylonectria macrodidyma</name>
    <dbReference type="NCBI Taxonomy" id="307937"/>
    <lineage>
        <taxon>Eukaryota</taxon>
        <taxon>Fungi</taxon>
        <taxon>Dikarya</taxon>
        <taxon>Ascomycota</taxon>
        <taxon>Pezizomycotina</taxon>
        <taxon>Sordariomycetes</taxon>
        <taxon>Hypocreomycetidae</taxon>
        <taxon>Hypocreales</taxon>
        <taxon>Nectriaceae</taxon>
        <taxon>Dactylonectria</taxon>
    </lineage>
</organism>
<dbReference type="PANTHER" id="PTHR17630:SF105">
    <property type="entry name" value="DIENELACTONE HYDROLASE FAMILY PROTEIN (AFU_ORTHOLOGUE AFUA_4G08790)"/>
    <property type="match status" value="1"/>
</dbReference>
<dbReference type="Gene3D" id="3.40.50.1820">
    <property type="entry name" value="alpha/beta hydrolase"/>
    <property type="match status" value="1"/>
</dbReference>
<dbReference type="InterPro" id="IPR029058">
    <property type="entry name" value="AB_hydrolase_fold"/>
</dbReference>
<accession>A0A9P9DKQ2</accession>
<dbReference type="InterPro" id="IPR002925">
    <property type="entry name" value="Dienelactn_hydro"/>
</dbReference>
<keyword evidence="2" id="KW-0378">Hydrolase</keyword>
<dbReference type="Pfam" id="PF01738">
    <property type="entry name" value="DLH"/>
    <property type="match status" value="2"/>
</dbReference>
<feature type="domain" description="Dienelactone hydrolase" evidence="1">
    <location>
        <begin position="186"/>
        <end position="283"/>
    </location>
</feature>
<evidence type="ECO:0000259" key="1">
    <source>
        <dbReference type="Pfam" id="PF01738"/>
    </source>
</evidence>
<dbReference type="EMBL" id="JAGMUV010000025">
    <property type="protein sequence ID" value="KAH7120689.1"/>
    <property type="molecule type" value="Genomic_DNA"/>
</dbReference>
<reference evidence="2" key="1">
    <citation type="journal article" date="2021" name="Nat. Commun.">
        <title>Genetic determinants of endophytism in the Arabidopsis root mycobiome.</title>
        <authorList>
            <person name="Mesny F."/>
            <person name="Miyauchi S."/>
            <person name="Thiergart T."/>
            <person name="Pickel B."/>
            <person name="Atanasova L."/>
            <person name="Karlsson M."/>
            <person name="Huettel B."/>
            <person name="Barry K.W."/>
            <person name="Haridas S."/>
            <person name="Chen C."/>
            <person name="Bauer D."/>
            <person name="Andreopoulos W."/>
            <person name="Pangilinan J."/>
            <person name="LaButti K."/>
            <person name="Riley R."/>
            <person name="Lipzen A."/>
            <person name="Clum A."/>
            <person name="Drula E."/>
            <person name="Henrissat B."/>
            <person name="Kohler A."/>
            <person name="Grigoriev I.V."/>
            <person name="Martin F.M."/>
            <person name="Hacquard S."/>
        </authorList>
    </citation>
    <scope>NUCLEOTIDE SEQUENCE</scope>
    <source>
        <strain evidence="2">MPI-CAGE-AT-0147</strain>
    </source>
</reference>
<comment type="caution">
    <text evidence="2">The sequence shown here is derived from an EMBL/GenBank/DDBJ whole genome shotgun (WGS) entry which is preliminary data.</text>
</comment>
<dbReference type="OrthoDB" id="17560at2759"/>
<dbReference type="Proteomes" id="UP000738349">
    <property type="component" value="Unassembled WGS sequence"/>
</dbReference>